<name>A0A5M8PY50_9LECA</name>
<evidence type="ECO:0000313" key="4">
    <source>
        <dbReference type="EMBL" id="KAA6414643.1"/>
    </source>
</evidence>
<dbReference type="EMBL" id="VXIT01000002">
    <property type="protein sequence ID" value="KAA6414643.1"/>
    <property type="molecule type" value="Genomic_DNA"/>
</dbReference>
<evidence type="ECO:0000256" key="3">
    <source>
        <dbReference type="SAM" id="MobiDB-lite"/>
    </source>
</evidence>
<feature type="compositionally biased region" description="Basic and acidic residues" evidence="3">
    <location>
        <begin position="435"/>
        <end position="449"/>
    </location>
</feature>
<evidence type="ECO:0000256" key="1">
    <source>
        <dbReference type="ARBA" id="ARBA00006180"/>
    </source>
</evidence>
<reference evidence="4 5" key="1">
    <citation type="submission" date="2019-09" db="EMBL/GenBank/DDBJ databases">
        <title>The hologenome of the rock-dwelling lichen Lasallia pustulata.</title>
        <authorList>
            <person name="Greshake Tzovaras B."/>
            <person name="Segers F."/>
            <person name="Bicker A."/>
            <person name="Dal Grande F."/>
            <person name="Otte J."/>
            <person name="Hankeln T."/>
            <person name="Schmitt I."/>
            <person name="Ebersberger I."/>
        </authorList>
    </citation>
    <scope>NUCLEOTIDE SEQUENCE [LARGE SCALE GENOMIC DNA]</scope>
    <source>
        <strain evidence="4">A1-1</strain>
    </source>
</reference>
<organism evidence="4 5">
    <name type="scientific">Lasallia pustulata</name>
    <dbReference type="NCBI Taxonomy" id="136370"/>
    <lineage>
        <taxon>Eukaryota</taxon>
        <taxon>Fungi</taxon>
        <taxon>Dikarya</taxon>
        <taxon>Ascomycota</taxon>
        <taxon>Pezizomycotina</taxon>
        <taxon>Lecanoromycetes</taxon>
        <taxon>OSLEUM clade</taxon>
        <taxon>Umbilicariomycetidae</taxon>
        <taxon>Umbilicariales</taxon>
        <taxon>Umbilicariaceae</taxon>
        <taxon>Lasallia</taxon>
    </lineage>
</organism>
<protein>
    <submittedName>
        <fullName evidence="4">SIT4 phosphatase-associated</fullName>
    </submittedName>
</protein>
<dbReference type="Proteomes" id="UP000324767">
    <property type="component" value="Unassembled WGS sequence"/>
</dbReference>
<feature type="region of interest" description="Disordered" evidence="3">
    <location>
        <begin position="435"/>
        <end position="710"/>
    </location>
</feature>
<dbReference type="GO" id="GO:0005634">
    <property type="term" value="C:nucleus"/>
    <property type="evidence" value="ECO:0007669"/>
    <property type="project" value="TreeGrafter"/>
</dbReference>
<feature type="compositionally biased region" description="Low complexity" evidence="3">
    <location>
        <begin position="464"/>
        <end position="474"/>
    </location>
</feature>
<feature type="compositionally biased region" description="Basic and acidic residues" evidence="3">
    <location>
        <begin position="669"/>
        <end position="684"/>
    </location>
</feature>
<dbReference type="InterPro" id="IPR007587">
    <property type="entry name" value="SAPS"/>
</dbReference>
<dbReference type="GO" id="GO:0005829">
    <property type="term" value="C:cytosol"/>
    <property type="evidence" value="ECO:0007669"/>
    <property type="project" value="TreeGrafter"/>
</dbReference>
<sequence>MFWRFGGYANISTLDTILDKPDVTLEELLDESDLIQELKQHNTKLIEYLRDENVLRRLLEYVIAPIPPALDDEVDEEVEEATFIERALSPVRKSREQKEKSRRLEEREEREKAEKTRSKYAYIAAEVLSSETWSILEALMENQQHLRVFWNFLKREPPLDMTTAGYFTKVNEALMDKKTEETLEFVKSLDGVVPAMLQHVDCSMVMDLLLKIISMEKSEGGQGIVDWLQSQNLIPLLLAYLSGDHPPATQTSAGDFIKAIITISANASQNEQSCIGPNNLTRQLVSEACIESLVQDMLRGGNPLTVGVGIIIEVIRKNNSDYDPDVGAADSAPSSNDPIYLGTLLRLFARHVPDFTELILSPTHTVASGDSTMTIKRKELHVAFKGNIEPLGFDRFKTCELMAELLHCSNMGLLNERGSEAFVKRRDEERERLRAEGMLSAHREPRSETTEFSEDSTGAQNGTSSPLPLGPGSPEEIRKLEIANSADDDGFEDVGASADLGDMNDHFDGKAPFVFHSEPSQPIDRTAQTRPRLDLDEDFIDEPLTSPRLEALDEKEAEVPEPAETLDIAQPEPASPTSGLTSGVRDLEIDSDTAMTHGETSDLGGNHDFAREANPAAASEPGRHAPNGDAPPLPHRDRPLESLDASSPGDMSPHPDDKPAPLFAGRSEPVSHGDHAEETIEQSHEYGAGSGDSRETIDTTVGEEGDSSRSVLMSGNDQSFAPHVEADIDGQPIVGDFLKMMFVEHKVVPTILDFFFRFPWNNFLHNVVYDVVQQVFNGPMERGYNRSLAIDLFETGRITERIVDGQERSDEAQAKNNMRLGYMGHLTLIAEEVVKFSERHAPELLSPAVLDRVTSKQWSDYVENTLSETRERDNAILGGVRPDMSVGPRQAVLNAVNAAHGFGSSGSSALANAGLNGGGSAGLDSMDLANGGSVSSGTFGLNSGSLASSGFGSSSDEEDEEMEEMEEGDGAAGAGGADQFAPTSLSLSAFSNPSAFITSPSSTNPLTPNPLAPSPFPFSTSTLSTSSSPTTSAPTLSTSPLSMPAPLALAPRAPAANSLPAWRCTRRTRR</sequence>
<feature type="compositionally biased region" description="Acidic residues" evidence="3">
    <location>
        <begin position="955"/>
        <end position="969"/>
    </location>
</feature>
<evidence type="ECO:0000313" key="5">
    <source>
        <dbReference type="Proteomes" id="UP000324767"/>
    </source>
</evidence>
<feature type="region of interest" description="Disordered" evidence="3">
    <location>
        <begin position="945"/>
        <end position="978"/>
    </location>
</feature>
<feature type="region of interest" description="Disordered" evidence="3">
    <location>
        <begin position="999"/>
        <end position="1070"/>
    </location>
</feature>
<accession>A0A5M8PY50</accession>
<dbReference type="GO" id="GO:0019903">
    <property type="term" value="F:protein phosphatase binding"/>
    <property type="evidence" value="ECO:0007669"/>
    <property type="project" value="InterPro"/>
</dbReference>
<evidence type="ECO:0000256" key="2">
    <source>
        <dbReference type="ARBA" id="ARBA00023306"/>
    </source>
</evidence>
<dbReference type="PANTHER" id="PTHR12634">
    <property type="entry name" value="SIT4 YEAST -ASSOCIATING PROTEIN-RELATED"/>
    <property type="match status" value="1"/>
</dbReference>
<keyword evidence="2" id="KW-0131">Cell cycle</keyword>
<feature type="compositionally biased region" description="Low complexity" evidence="3">
    <location>
        <begin position="945"/>
        <end position="954"/>
    </location>
</feature>
<comment type="caution">
    <text evidence="4">The sequence shown here is derived from an EMBL/GenBank/DDBJ whole genome shotgun (WGS) entry which is preliminary data.</text>
</comment>
<dbReference type="Pfam" id="PF04499">
    <property type="entry name" value="SAPS"/>
    <property type="match status" value="1"/>
</dbReference>
<feature type="compositionally biased region" description="Pro residues" evidence="3">
    <location>
        <begin position="1007"/>
        <end position="1016"/>
    </location>
</feature>
<feature type="compositionally biased region" description="Low complexity" evidence="3">
    <location>
        <begin position="1017"/>
        <end position="1061"/>
    </location>
</feature>
<dbReference type="GO" id="GO:0019888">
    <property type="term" value="F:protein phosphatase regulator activity"/>
    <property type="evidence" value="ECO:0007669"/>
    <property type="project" value="TreeGrafter"/>
</dbReference>
<dbReference type="AlphaFoldDB" id="A0A5M8PY50"/>
<gene>
    <name evidence="4" type="ORF">FRX48_01393</name>
</gene>
<comment type="similarity">
    <text evidence="1">Belongs to the SAPS family.</text>
</comment>
<dbReference type="OrthoDB" id="295029at2759"/>
<proteinExistence type="inferred from homology"/>
<dbReference type="PANTHER" id="PTHR12634:SF8">
    <property type="entry name" value="FIERY MOUNTAIN, ISOFORM D"/>
    <property type="match status" value="1"/>
</dbReference>